<dbReference type="AlphaFoldDB" id="A1ATR4"/>
<reference evidence="3 4" key="1">
    <citation type="submission" date="2006-10" db="EMBL/GenBank/DDBJ databases">
        <title>Complete sequence of chromosome of Pelobacter propionicus DSM 2379.</title>
        <authorList>
            <consortium name="US DOE Joint Genome Institute"/>
            <person name="Copeland A."/>
            <person name="Lucas S."/>
            <person name="Lapidus A."/>
            <person name="Barry K."/>
            <person name="Detter J.C."/>
            <person name="Glavina del Rio T."/>
            <person name="Hammon N."/>
            <person name="Israni S."/>
            <person name="Dalin E."/>
            <person name="Tice H."/>
            <person name="Pitluck S."/>
            <person name="Saunders E."/>
            <person name="Brettin T."/>
            <person name="Bruce D."/>
            <person name="Han C."/>
            <person name="Tapia R."/>
            <person name="Schmutz J."/>
            <person name="Larimer F."/>
            <person name="Land M."/>
            <person name="Hauser L."/>
            <person name="Kyrpides N."/>
            <person name="Kim E."/>
            <person name="Lovley D."/>
            <person name="Richardson P."/>
        </authorList>
    </citation>
    <scope>NUCLEOTIDE SEQUENCE [LARGE SCALE GENOMIC DNA]</scope>
    <source>
        <strain evidence="4">DSM 2379 / NBRC 103807 / OttBd1</strain>
    </source>
</reference>
<dbReference type="HOGENOM" id="CLU_047108_1_0_7"/>
<protein>
    <recommendedName>
        <fullName evidence="5">FIST C domain protein</fullName>
    </recommendedName>
</protein>
<dbReference type="KEGG" id="ppd:Ppro_3141"/>
<evidence type="ECO:0000259" key="2">
    <source>
        <dbReference type="SMART" id="SM01204"/>
    </source>
</evidence>
<dbReference type="SMART" id="SM00897">
    <property type="entry name" value="FIST"/>
    <property type="match status" value="1"/>
</dbReference>
<gene>
    <name evidence="3" type="ordered locus">Ppro_3141</name>
</gene>
<dbReference type="PANTHER" id="PTHR40252">
    <property type="entry name" value="BLR0328 PROTEIN"/>
    <property type="match status" value="1"/>
</dbReference>
<dbReference type="EMBL" id="CP000482">
    <property type="protein sequence ID" value="ABL00735.1"/>
    <property type="molecule type" value="Genomic_DNA"/>
</dbReference>
<name>A1ATR4_PELPD</name>
<dbReference type="STRING" id="338966.Ppro_3141"/>
<dbReference type="eggNOG" id="COG3287">
    <property type="taxonomic scope" value="Bacteria"/>
</dbReference>
<keyword evidence="4" id="KW-1185">Reference proteome</keyword>
<dbReference type="Proteomes" id="UP000006732">
    <property type="component" value="Chromosome"/>
</dbReference>
<evidence type="ECO:0008006" key="5">
    <source>
        <dbReference type="Google" id="ProtNLM"/>
    </source>
</evidence>
<evidence type="ECO:0000313" key="4">
    <source>
        <dbReference type="Proteomes" id="UP000006732"/>
    </source>
</evidence>
<dbReference type="OrthoDB" id="9807948at2"/>
<organism evidence="3 4">
    <name type="scientific">Pelobacter propionicus (strain DSM 2379 / NBRC 103807 / OttBd1)</name>
    <dbReference type="NCBI Taxonomy" id="338966"/>
    <lineage>
        <taxon>Bacteria</taxon>
        <taxon>Pseudomonadati</taxon>
        <taxon>Thermodesulfobacteriota</taxon>
        <taxon>Desulfuromonadia</taxon>
        <taxon>Desulfuromonadales</taxon>
        <taxon>Desulfuromonadaceae</taxon>
        <taxon>Pelobacter</taxon>
    </lineage>
</organism>
<proteinExistence type="predicted"/>
<feature type="domain" description="FIST" evidence="1">
    <location>
        <begin position="119"/>
        <end position="318"/>
    </location>
</feature>
<dbReference type="Pfam" id="PF08495">
    <property type="entry name" value="FIST"/>
    <property type="match status" value="1"/>
</dbReference>
<dbReference type="InterPro" id="IPR013702">
    <property type="entry name" value="FIST_domain_N"/>
</dbReference>
<evidence type="ECO:0000259" key="1">
    <source>
        <dbReference type="SMART" id="SM00897"/>
    </source>
</evidence>
<feature type="domain" description="FIST C-domain" evidence="2">
    <location>
        <begin position="319"/>
        <end position="448"/>
    </location>
</feature>
<accession>A1ATR4</accession>
<dbReference type="Pfam" id="PF10442">
    <property type="entry name" value="FIST_C"/>
    <property type="match status" value="1"/>
</dbReference>
<dbReference type="InterPro" id="IPR019494">
    <property type="entry name" value="FIST_C"/>
</dbReference>
<dbReference type="RefSeq" id="WP_011736967.1">
    <property type="nucleotide sequence ID" value="NC_008609.1"/>
</dbReference>
<dbReference type="SMART" id="SM01204">
    <property type="entry name" value="FIST_C"/>
    <property type="match status" value="1"/>
</dbReference>
<sequence length="460" mass="50079">MAGKIKEMIDFVLKQRAGGNPMLEKIIKTKMILKGINPGKFTPESEDNPEIVQQLEGMSMELGYLCPEASSNAASGSEESDSSTDNKLVNRLDIVTAYSSQDDIDDVCSELSKQFVLFDTKLVVFFASSKYAPEEISKKMQETFPHALVFGCSTAGEIVTGSMLNESVVAMGFNNESLLDAKIEVIEDIKDPEGVKKAFDSFTDHFGVAIADMPSKEYVGIILVDGLSSAEEGMMETIGDSTNVVFIGGSAGDDMKFKSTYLYANGKAYTNAALLALLKPGADFTFIKTQSCRDLGKPLVVTKADEARRVVLEFNGKPAATAYAEAVNCAVEDVTKHFTDNPVGLVIDGDPFVRTPQQIKDDGAMAFYCSVKEGMELSLLEATDIIEDTRNALLQAQKESGRIIGVMNFNCIMRKLELEQGNVTQQYGDLFSSVPTVGFSTYGEQYIGHLNQTATMLVFK</sequence>
<evidence type="ECO:0000313" key="3">
    <source>
        <dbReference type="EMBL" id="ABL00735.1"/>
    </source>
</evidence>
<dbReference type="PANTHER" id="PTHR40252:SF2">
    <property type="entry name" value="BLR0328 PROTEIN"/>
    <property type="match status" value="1"/>
</dbReference>